<sequence length="85" mass="9126">MGERMSVVFSRNGVSMPDLVRTKLANHLARLGRPADVPAFALAEERAEGFVEGVEAAHALTPASIEGLFIAVEDAAARRRRDLAP</sequence>
<dbReference type="AlphaFoldDB" id="A0A5E6PEK1"/>
<evidence type="ECO:0000313" key="1">
    <source>
        <dbReference type="EMBL" id="VVM40802.1"/>
    </source>
</evidence>
<accession>A0A5E6PEK1</accession>
<reference evidence="1 2" key="1">
    <citation type="submission" date="2019-09" db="EMBL/GenBank/DDBJ databases">
        <authorList>
            <person name="Chandra G."/>
            <person name="Truman W A."/>
        </authorList>
    </citation>
    <scope>NUCLEOTIDE SEQUENCE [LARGE SCALE GENOMIC DNA]</scope>
    <source>
        <strain evidence="1">PS631</strain>
    </source>
</reference>
<dbReference type="EMBL" id="CABVHF010000001">
    <property type="protein sequence ID" value="VVM40802.1"/>
    <property type="molecule type" value="Genomic_DNA"/>
</dbReference>
<protein>
    <submittedName>
        <fullName evidence="1">Uncharacterized protein</fullName>
    </submittedName>
</protein>
<name>A0A5E6PEK1_PSEFL</name>
<organism evidence="1 2">
    <name type="scientific">Pseudomonas fluorescens</name>
    <dbReference type="NCBI Taxonomy" id="294"/>
    <lineage>
        <taxon>Bacteria</taxon>
        <taxon>Pseudomonadati</taxon>
        <taxon>Pseudomonadota</taxon>
        <taxon>Gammaproteobacteria</taxon>
        <taxon>Pseudomonadales</taxon>
        <taxon>Pseudomonadaceae</taxon>
        <taxon>Pseudomonas</taxon>
    </lineage>
</organism>
<dbReference type="Proteomes" id="UP000399692">
    <property type="component" value="Unassembled WGS sequence"/>
</dbReference>
<proteinExistence type="predicted"/>
<gene>
    <name evidence="1" type="ORF">PS631_00272</name>
</gene>
<evidence type="ECO:0000313" key="2">
    <source>
        <dbReference type="Proteomes" id="UP000399692"/>
    </source>
</evidence>